<name>A0AAW0HJ00_MYOGA</name>
<organism evidence="1 2">
    <name type="scientific">Myodes glareolus</name>
    <name type="common">Bank vole</name>
    <name type="synonym">Clethrionomys glareolus</name>
    <dbReference type="NCBI Taxonomy" id="447135"/>
    <lineage>
        <taxon>Eukaryota</taxon>
        <taxon>Metazoa</taxon>
        <taxon>Chordata</taxon>
        <taxon>Craniata</taxon>
        <taxon>Vertebrata</taxon>
        <taxon>Euteleostomi</taxon>
        <taxon>Mammalia</taxon>
        <taxon>Eutheria</taxon>
        <taxon>Euarchontoglires</taxon>
        <taxon>Glires</taxon>
        <taxon>Rodentia</taxon>
        <taxon>Myomorpha</taxon>
        <taxon>Muroidea</taxon>
        <taxon>Cricetidae</taxon>
        <taxon>Arvicolinae</taxon>
        <taxon>Myodes</taxon>
    </lineage>
</organism>
<evidence type="ECO:0000313" key="2">
    <source>
        <dbReference type="Proteomes" id="UP001488838"/>
    </source>
</evidence>
<gene>
    <name evidence="1" type="ORF">U0070_007171</name>
</gene>
<dbReference type="Proteomes" id="UP001488838">
    <property type="component" value="Unassembled WGS sequence"/>
</dbReference>
<evidence type="ECO:0000313" key="1">
    <source>
        <dbReference type="EMBL" id="KAK7802728.1"/>
    </source>
</evidence>
<accession>A0AAW0HJ00</accession>
<sequence>MDSLKWFSELLLHTTAHAHSDMKTAMSKRSNPENQQKELLGVEFKSVLDLIPGTLLTGHAGWLKSSRSEHCDPPTPSFSFLTCAAAGTKEPPTTRLGEAGHDCGAVFVTADKARGDGGHWTHLYIQPPPPPKQLYAILP</sequence>
<protein>
    <submittedName>
        <fullName evidence="1">Uncharacterized protein</fullName>
    </submittedName>
</protein>
<dbReference type="AlphaFoldDB" id="A0AAW0HJ00"/>
<dbReference type="EMBL" id="JBBHLL010000448">
    <property type="protein sequence ID" value="KAK7802728.1"/>
    <property type="molecule type" value="Genomic_DNA"/>
</dbReference>
<keyword evidence="2" id="KW-1185">Reference proteome</keyword>
<comment type="caution">
    <text evidence="1">The sequence shown here is derived from an EMBL/GenBank/DDBJ whole genome shotgun (WGS) entry which is preliminary data.</text>
</comment>
<reference evidence="1 2" key="1">
    <citation type="journal article" date="2023" name="bioRxiv">
        <title>Conserved and derived expression patterns and positive selection on dental genes reveal complex evolutionary context of ever-growing rodent molars.</title>
        <authorList>
            <person name="Calamari Z.T."/>
            <person name="Song A."/>
            <person name="Cohen E."/>
            <person name="Akter M."/>
            <person name="Roy R.D."/>
            <person name="Hallikas O."/>
            <person name="Christensen M.M."/>
            <person name="Li P."/>
            <person name="Marangoni P."/>
            <person name="Jernvall J."/>
            <person name="Klein O.D."/>
        </authorList>
    </citation>
    <scope>NUCLEOTIDE SEQUENCE [LARGE SCALE GENOMIC DNA]</scope>
    <source>
        <strain evidence="1">V071</strain>
    </source>
</reference>
<proteinExistence type="predicted"/>